<feature type="transmembrane region" description="Helical" evidence="1">
    <location>
        <begin position="6"/>
        <end position="27"/>
    </location>
</feature>
<dbReference type="Proteomes" id="UP000001425">
    <property type="component" value="Chromosome"/>
</dbReference>
<dbReference type="AlphaFoldDB" id="Q55150"/>
<reference evidence="2 3" key="2">
    <citation type="journal article" date="1996" name="DNA Res.">
        <title>Sequence analysis of the genome of the unicellular cyanobacterium Synechocystis sp. strain PCC6803. II. Sequence determination of the entire genome and assignment of potential protein-coding regions.</title>
        <authorList>
            <person name="Kaneko T."/>
            <person name="Sato S."/>
            <person name="Kotani H."/>
            <person name="Tanaka A."/>
            <person name="Asamizu E."/>
            <person name="Nakamura Y."/>
            <person name="Miyajima N."/>
            <person name="Hirosawa M."/>
            <person name="Sugiura M."/>
            <person name="Sasamoto S."/>
            <person name="Kimura T."/>
            <person name="Hosouchi T."/>
            <person name="Matsuno A."/>
            <person name="Muraki A."/>
            <person name="Nakazaki N."/>
            <person name="Naruo K."/>
            <person name="Okumura S."/>
            <person name="Shimpo S."/>
            <person name="Takeuchi C."/>
            <person name="Wada T."/>
            <person name="Watanabe A."/>
            <person name="Yamada M."/>
            <person name="Yasuda M."/>
            <person name="Tabata S."/>
        </authorList>
    </citation>
    <scope>NUCLEOTIDE SEQUENCE [LARGE SCALE GENOMIC DNA]</scope>
    <source>
        <strain evidence="3">ATCC 27184 / PCC 6803 / Kazusa</strain>
    </source>
</reference>
<dbReference type="KEGG" id="syn:slr0059"/>
<keyword evidence="1" id="KW-0472">Membrane</keyword>
<protein>
    <submittedName>
        <fullName evidence="2">Slr0059 protein</fullName>
    </submittedName>
</protein>
<dbReference type="STRING" id="1148.gene:10499786"/>
<organism evidence="2 3">
    <name type="scientific">Synechocystis sp. (strain ATCC 27184 / PCC 6803 / Kazusa)</name>
    <dbReference type="NCBI Taxonomy" id="1111708"/>
    <lineage>
        <taxon>Bacteria</taxon>
        <taxon>Bacillati</taxon>
        <taxon>Cyanobacteriota</taxon>
        <taxon>Cyanophyceae</taxon>
        <taxon>Synechococcales</taxon>
        <taxon>Merismopediaceae</taxon>
        <taxon>Synechocystis</taxon>
    </lineage>
</organism>
<keyword evidence="1" id="KW-0812">Transmembrane</keyword>
<keyword evidence="3" id="KW-1185">Reference proteome</keyword>
<evidence type="ECO:0000313" key="2">
    <source>
        <dbReference type="EMBL" id="BAA10286.1"/>
    </source>
</evidence>
<sequence length="101" mass="12012">MLLFVICFNFVLALGNVFLAVRLYFVYRQLQQLTKRLDHWESCCHNLFAPAPALLTNLAQKNRHLRQQYNLLLKRWSLIKGVLQIWQLASQGRWWANLVND</sequence>
<gene>
    <name evidence="2" type="ordered locus">slr0059</name>
</gene>
<proteinExistence type="predicted"/>
<reference evidence="2 3" key="1">
    <citation type="journal article" date="1995" name="DNA Res.">
        <title>Sequence analysis of the genome of the unicellular cyanobacterium Synechocystis sp. strain PCC6803. I. Sequence features in the 1 Mb region from map positions 64% to 92% of the genome.</title>
        <authorList>
            <person name="Kaneko T."/>
            <person name="Tanaka A."/>
            <person name="Sato S."/>
            <person name="Kotani H."/>
            <person name="Sazuka T."/>
            <person name="Miyajima N."/>
            <person name="Sugiura M."/>
            <person name="Tabata S."/>
        </authorList>
    </citation>
    <scope>NUCLEOTIDE SEQUENCE [LARGE SCALE GENOMIC DNA]</scope>
    <source>
        <strain evidence="3">ATCC 27184 / PCC 6803 / Kazusa</strain>
    </source>
</reference>
<evidence type="ECO:0000313" key="3">
    <source>
        <dbReference type="Proteomes" id="UP000001425"/>
    </source>
</evidence>
<accession>Q55150</accession>
<keyword evidence="1" id="KW-1133">Transmembrane helix</keyword>
<dbReference type="PIR" id="S74368">
    <property type="entry name" value="S74368"/>
</dbReference>
<name>Q55150_SYNY3</name>
<dbReference type="EMBL" id="BA000022">
    <property type="protein sequence ID" value="BAA10286.1"/>
    <property type="molecule type" value="Genomic_DNA"/>
</dbReference>
<dbReference type="PaxDb" id="1148-1001144"/>
<evidence type="ECO:0000256" key="1">
    <source>
        <dbReference type="SAM" id="Phobius"/>
    </source>
</evidence>
<dbReference type="EnsemblBacteria" id="BAA10286">
    <property type="protein sequence ID" value="BAA10286"/>
    <property type="gene ID" value="BAA10286"/>
</dbReference>
<dbReference type="InParanoid" id="Q55150"/>
<dbReference type="eggNOG" id="ENOG50313UX">
    <property type="taxonomic scope" value="Bacteria"/>
</dbReference>